<dbReference type="InterPro" id="IPR009061">
    <property type="entry name" value="DNA-bd_dom_put_sf"/>
</dbReference>
<gene>
    <name evidence="4" type="ORF">NE695_07210</name>
</gene>
<evidence type="ECO:0000256" key="2">
    <source>
        <dbReference type="SAM" id="Coils"/>
    </source>
</evidence>
<protein>
    <submittedName>
        <fullName evidence="4">MerR family transcriptional regulator</fullName>
    </submittedName>
</protein>
<dbReference type="Gene3D" id="3.20.80.10">
    <property type="entry name" value="Regulatory factor, effector binding domain"/>
    <property type="match status" value="1"/>
</dbReference>
<dbReference type="Gene3D" id="1.10.1660.10">
    <property type="match status" value="1"/>
</dbReference>
<dbReference type="RefSeq" id="WP_256191742.1">
    <property type="nucleotide sequence ID" value="NZ_CAJKKG010000032.1"/>
</dbReference>
<evidence type="ECO:0000313" key="5">
    <source>
        <dbReference type="Proteomes" id="UP001524473"/>
    </source>
</evidence>
<name>A0ABT1RYC7_9FIRM</name>
<organism evidence="4 5">
    <name type="scientific">Neglectibacter timonensis</name>
    <dbReference type="NCBI Taxonomy" id="1776382"/>
    <lineage>
        <taxon>Bacteria</taxon>
        <taxon>Bacillati</taxon>
        <taxon>Bacillota</taxon>
        <taxon>Clostridia</taxon>
        <taxon>Eubacteriales</taxon>
        <taxon>Oscillospiraceae</taxon>
        <taxon>Neglectibacter</taxon>
    </lineage>
</organism>
<dbReference type="PANTHER" id="PTHR30204:SF97">
    <property type="entry name" value="MERR FAMILY REGULATORY PROTEIN"/>
    <property type="match status" value="1"/>
</dbReference>
<dbReference type="SUPFAM" id="SSF46955">
    <property type="entry name" value="Putative DNA-binding domain"/>
    <property type="match status" value="1"/>
</dbReference>
<evidence type="ECO:0000313" key="4">
    <source>
        <dbReference type="EMBL" id="MCQ4839699.1"/>
    </source>
</evidence>
<dbReference type="InterPro" id="IPR011256">
    <property type="entry name" value="Reg_factor_effector_dom_sf"/>
</dbReference>
<dbReference type="InterPro" id="IPR010499">
    <property type="entry name" value="AraC_E-bd"/>
</dbReference>
<evidence type="ECO:0000259" key="3">
    <source>
        <dbReference type="PROSITE" id="PS50937"/>
    </source>
</evidence>
<dbReference type="InterPro" id="IPR000551">
    <property type="entry name" value="MerR-type_HTH_dom"/>
</dbReference>
<keyword evidence="5" id="KW-1185">Reference proteome</keyword>
<dbReference type="SMART" id="SM00871">
    <property type="entry name" value="AraC_E_bind"/>
    <property type="match status" value="1"/>
</dbReference>
<feature type="domain" description="HTH merR-type" evidence="3">
    <location>
        <begin position="19"/>
        <end position="89"/>
    </location>
</feature>
<dbReference type="InterPro" id="IPR047057">
    <property type="entry name" value="MerR_fam"/>
</dbReference>
<proteinExistence type="predicted"/>
<reference evidence="4 5" key="1">
    <citation type="submission" date="2022-06" db="EMBL/GenBank/DDBJ databases">
        <title>Isolation of gut microbiota from human fecal samples.</title>
        <authorList>
            <person name="Pamer E.G."/>
            <person name="Barat B."/>
            <person name="Waligurski E."/>
            <person name="Medina S."/>
            <person name="Paddock L."/>
            <person name="Mostad J."/>
        </authorList>
    </citation>
    <scope>NUCLEOTIDE SEQUENCE [LARGE SCALE GENOMIC DNA]</scope>
    <source>
        <strain evidence="4 5">DFI.9.73</strain>
    </source>
</reference>
<sequence>MLLAGPVLHQKSERKETIMLTIGEFSRLGHISARMLRHYDSIGLLHPARIGEENGYRYYDERQLAVLAKIEKLKGYGFPLSCIPELLGLPEAELARRLHARRLQAHRELTEMRRSIRRMEEDVIRMEELTMEHYPVVLMDCPEYRVFSLRRTIDVSQTHELFRELKEEMKRRNIPRSGFTQQMYHGSEFSYESMDVEAQAQVNVDGAGIRVIPAGRYAAVTHTGPYETLKYAYDSLAGWLGSHPEYRVCGPAVERYLRDEDSVESAEELETGILFPIELRDS</sequence>
<feature type="coiled-coil region" evidence="2">
    <location>
        <begin position="102"/>
        <end position="129"/>
    </location>
</feature>
<comment type="caution">
    <text evidence="4">The sequence shown here is derived from an EMBL/GenBank/DDBJ whole genome shotgun (WGS) entry which is preliminary data.</text>
</comment>
<keyword evidence="1" id="KW-0238">DNA-binding</keyword>
<dbReference type="EMBL" id="JANFZH010000013">
    <property type="protein sequence ID" value="MCQ4839699.1"/>
    <property type="molecule type" value="Genomic_DNA"/>
</dbReference>
<dbReference type="Pfam" id="PF06445">
    <property type="entry name" value="GyrI-like"/>
    <property type="match status" value="1"/>
</dbReference>
<evidence type="ECO:0000256" key="1">
    <source>
        <dbReference type="ARBA" id="ARBA00023125"/>
    </source>
</evidence>
<dbReference type="PANTHER" id="PTHR30204">
    <property type="entry name" value="REDOX-CYCLING DRUG-SENSING TRANSCRIPTIONAL ACTIVATOR SOXR"/>
    <property type="match status" value="1"/>
</dbReference>
<dbReference type="PROSITE" id="PS50937">
    <property type="entry name" value="HTH_MERR_2"/>
    <property type="match status" value="1"/>
</dbReference>
<dbReference type="InterPro" id="IPR029442">
    <property type="entry name" value="GyrI-like"/>
</dbReference>
<dbReference type="SMART" id="SM00422">
    <property type="entry name" value="HTH_MERR"/>
    <property type="match status" value="1"/>
</dbReference>
<dbReference type="Pfam" id="PF13411">
    <property type="entry name" value="MerR_1"/>
    <property type="match status" value="1"/>
</dbReference>
<dbReference type="SUPFAM" id="SSF55136">
    <property type="entry name" value="Probable bacterial effector-binding domain"/>
    <property type="match status" value="1"/>
</dbReference>
<accession>A0ABT1RYC7</accession>
<keyword evidence="2" id="KW-0175">Coiled coil</keyword>
<dbReference type="Proteomes" id="UP001524473">
    <property type="component" value="Unassembled WGS sequence"/>
</dbReference>